<comment type="caution">
    <text evidence="5">The sequence shown here is derived from an EMBL/GenBank/DDBJ whole genome shotgun (WGS) entry which is preliminary data.</text>
</comment>
<organism evidence="5 6">
    <name type="scientific">Zasmidium cellare</name>
    <name type="common">Wine cellar mold</name>
    <name type="synonym">Racodium cellare</name>
    <dbReference type="NCBI Taxonomy" id="395010"/>
    <lineage>
        <taxon>Eukaryota</taxon>
        <taxon>Fungi</taxon>
        <taxon>Dikarya</taxon>
        <taxon>Ascomycota</taxon>
        <taxon>Pezizomycotina</taxon>
        <taxon>Dothideomycetes</taxon>
        <taxon>Dothideomycetidae</taxon>
        <taxon>Mycosphaerellales</taxon>
        <taxon>Mycosphaerellaceae</taxon>
        <taxon>Zasmidium</taxon>
    </lineage>
</organism>
<feature type="region of interest" description="Disordered" evidence="3">
    <location>
        <begin position="389"/>
        <end position="450"/>
    </location>
</feature>
<dbReference type="SMART" id="SM00256">
    <property type="entry name" value="FBOX"/>
    <property type="match status" value="1"/>
</dbReference>
<dbReference type="InterPro" id="IPR045048">
    <property type="entry name" value="FBXO31/39"/>
</dbReference>
<comment type="pathway">
    <text evidence="1">Protein modification; protein ubiquitination.</text>
</comment>
<reference evidence="5 6" key="1">
    <citation type="journal article" date="2023" name="G3 (Bethesda)">
        <title>A chromosome-level genome assembly of Zasmidium syzygii isolated from banana leaves.</title>
        <authorList>
            <person name="van Westerhoven A.C."/>
            <person name="Mehrabi R."/>
            <person name="Talebi R."/>
            <person name="Steentjes M.B.F."/>
            <person name="Corcolon B."/>
            <person name="Chong P.A."/>
            <person name="Kema G.H.J."/>
            <person name="Seidl M.F."/>
        </authorList>
    </citation>
    <scope>NUCLEOTIDE SEQUENCE [LARGE SCALE GENOMIC DNA]</scope>
    <source>
        <strain evidence="5 6">P124</strain>
    </source>
</reference>
<feature type="compositionally biased region" description="Basic and acidic residues" evidence="3">
    <location>
        <begin position="11"/>
        <end position="23"/>
    </location>
</feature>
<evidence type="ECO:0000256" key="1">
    <source>
        <dbReference type="ARBA" id="ARBA00004906"/>
    </source>
</evidence>
<name>A0ABR0F1S3_ZASCE</name>
<dbReference type="PANTHER" id="PTHR10706:SF130">
    <property type="entry name" value="F-BOX ONLY PROTEIN 31"/>
    <property type="match status" value="1"/>
</dbReference>
<dbReference type="Pfam" id="PF12014">
    <property type="entry name" value="Cyclin_D1_bind"/>
    <property type="match status" value="1"/>
</dbReference>
<dbReference type="Proteomes" id="UP001305779">
    <property type="component" value="Unassembled WGS sequence"/>
</dbReference>
<feature type="domain" description="F-box" evidence="4">
    <location>
        <begin position="24"/>
        <end position="70"/>
    </location>
</feature>
<gene>
    <name evidence="5" type="ORF">PRZ48_001274</name>
</gene>
<evidence type="ECO:0000256" key="3">
    <source>
        <dbReference type="SAM" id="MobiDB-lite"/>
    </source>
</evidence>
<evidence type="ECO:0000313" key="6">
    <source>
        <dbReference type="Proteomes" id="UP001305779"/>
    </source>
</evidence>
<proteinExistence type="predicted"/>
<dbReference type="PANTHER" id="PTHR10706">
    <property type="entry name" value="F-BOX FAMILY PROTEIN"/>
    <property type="match status" value="1"/>
</dbReference>
<keyword evidence="6" id="KW-1185">Reference proteome</keyword>
<evidence type="ECO:0000256" key="2">
    <source>
        <dbReference type="ARBA" id="ARBA00022786"/>
    </source>
</evidence>
<feature type="region of interest" description="Disordered" evidence="3">
    <location>
        <begin position="173"/>
        <end position="196"/>
    </location>
</feature>
<feature type="region of interest" description="Disordered" evidence="3">
    <location>
        <begin position="1"/>
        <end position="26"/>
    </location>
</feature>
<dbReference type="InterPro" id="IPR036047">
    <property type="entry name" value="F-box-like_dom_sf"/>
</dbReference>
<keyword evidence="2" id="KW-0833">Ubl conjugation pathway</keyword>
<dbReference type="EMBL" id="JAXOVC010000001">
    <property type="protein sequence ID" value="KAK4507539.1"/>
    <property type="molecule type" value="Genomic_DNA"/>
</dbReference>
<dbReference type="Pfam" id="PF12937">
    <property type="entry name" value="F-box-like"/>
    <property type="match status" value="1"/>
</dbReference>
<protein>
    <recommendedName>
        <fullName evidence="4">F-box domain-containing protein</fullName>
    </recommendedName>
</protein>
<evidence type="ECO:0000259" key="4">
    <source>
        <dbReference type="PROSITE" id="PS50181"/>
    </source>
</evidence>
<dbReference type="PROSITE" id="PS50181">
    <property type="entry name" value="FBOX"/>
    <property type="match status" value="1"/>
</dbReference>
<evidence type="ECO:0000313" key="5">
    <source>
        <dbReference type="EMBL" id="KAK4507539.1"/>
    </source>
</evidence>
<dbReference type="InterPro" id="IPR001810">
    <property type="entry name" value="F-box_dom"/>
</dbReference>
<feature type="compositionally biased region" description="Polar residues" evidence="3">
    <location>
        <begin position="393"/>
        <end position="418"/>
    </location>
</feature>
<dbReference type="SUPFAM" id="SSF81383">
    <property type="entry name" value="F-box domain"/>
    <property type="match status" value="1"/>
</dbReference>
<feature type="compositionally biased region" description="Polar residues" evidence="3">
    <location>
        <begin position="185"/>
        <end position="196"/>
    </location>
</feature>
<dbReference type="Gene3D" id="1.20.1280.50">
    <property type="match status" value="1"/>
</dbReference>
<sequence length="554" mass="61979">MDATSINGMASEHRPQRTDDGRNDSPLLELPNELIQHILSFLEPLDLAQVAQTCRHLHMQSYDDILWQPIVNRYLPTPISTPGPTKSFRDLYVAHHLHWFLVKHRIWFGDSEPGGKLLLSRYNESTGSIEANTLLATRGVPKASFWEKDPIVIVHSFEPRITLDTDRPAVKLDIDSSEADPPNDQPSGRQDAAQSAYSKETLMGNVAESGLYSSLMLCRALPPSAITGSTSVWPPLRIAAPSRTRNVSQDGYNSVGHRPTRLSEVSHNNFRIRRWVEYTGRRTNPNFIFGSRADVTDALGINMRYFAPGMESTVGGGLTIRMPEDITTYATLPESCYVPTPQKPWQGIWIGDYSGHGCEFLLITQPDAKDESPLPRGTNWLRRWFKGNRRGSDSSTTSFVSAVEQQDSSMTDSESYSPEQVDEFEAPGPRLDGFRRPPVDTIAGDTQDYDDVPTGRLEAIKLTGDPNVPRGEYTFIAPDIGHGGFVRIADEELFRGARVVRSAGHIAGRNFTHDQYTPSQLIMVSHDTLAQFWQGFGHISYYKRVDLDKLMESS</sequence>
<accession>A0ABR0F1S3</accession>